<protein>
    <submittedName>
        <fullName evidence="1">Uncharacterized protein</fullName>
    </submittedName>
</protein>
<reference evidence="1 2" key="1">
    <citation type="journal article" date="2014" name="Genome Announc.">
        <title>Draft genome sequences of six enterohepatic helicobacter species isolated from humans and one from rhesus macaques.</title>
        <authorList>
            <person name="Shen Z."/>
            <person name="Sheh A."/>
            <person name="Young S.K."/>
            <person name="Abouelliel A."/>
            <person name="Ward D.V."/>
            <person name="Earl A.M."/>
            <person name="Fox J.G."/>
        </authorList>
    </citation>
    <scope>NUCLEOTIDE SEQUENCE [LARGE SCALE GENOMIC DNA]</scope>
    <source>
        <strain evidence="1 2">ATCC 43879</strain>
    </source>
</reference>
<comment type="caution">
    <text evidence="1">The sequence shown here is derived from an EMBL/GenBank/DDBJ whole genome shotgun (WGS) entry which is preliminary data.</text>
</comment>
<organism evidence="1 2">
    <name type="scientific">Helicobacter bilis ATCC 43879</name>
    <dbReference type="NCBI Taxonomy" id="613026"/>
    <lineage>
        <taxon>Bacteria</taxon>
        <taxon>Pseudomonadati</taxon>
        <taxon>Campylobacterota</taxon>
        <taxon>Epsilonproteobacteria</taxon>
        <taxon>Campylobacterales</taxon>
        <taxon>Helicobacteraceae</taxon>
        <taxon>Helicobacter</taxon>
    </lineage>
</organism>
<dbReference type="EMBL" id="ACDN02000017">
    <property type="protein sequence ID" value="EQM94771.1"/>
    <property type="molecule type" value="Genomic_DNA"/>
</dbReference>
<proteinExistence type="predicted"/>
<evidence type="ECO:0000313" key="1">
    <source>
        <dbReference type="EMBL" id="EQM94771.1"/>
    </source>
</evidence>
<evidence type="ECO:0000313" key="2">
    <source>
        <dbReference type="Proteomes" id="UP000005085"/>
    </source>
</evidence>
<sequence>MLNYFLQQTYQHQPGIKYYSRFDYIKKRYKEEINKIIEYHGNRVRAVNNSHLLVRLIKLLSPFKFNMDFFDYFKYVDSNA</sequence>
<dbReference type="Proteomes" id="UP000005085">
    <property type="component" value="Unassembled WGS sequence"/>
</dbReference>
<accession>T5LSK6</accession>
<keyword evidence="2" id="KW-1185">Reference proteome</keyword>
<dbReference type="HOGENOM" id="CLU_2584874_0_0_7"/>
<name>T5LSK6_9HELI</name>
<gene>
    <name evidence="1" type="ORF">HRAG_02517</name>
</gene>
<dbReference type="AlphaFoldDB" id="T5LSK6"/>